<dbReference type="Pfam" id="PF20154">
    <property type="entry name" value="LNT_N"/>
    <property type="match status" value="1"/>
</dbReference>
<organism evidence="11 12">
    <name type="scientific">Uabimicrobium amorphum</name>
    <dbReference type="NCBI Taxonomy" id="2596890"/>
    <lineage>
        <taxon>Bacteria</taxon>
        <taxon>Pseudomonadati</taxon>
        <taxon>Planctomycetota</taxon>
        <taxon>Candidatus Uabimicrobiia</taxon>
        <taxon>Candidatus Uabimicrobiales</taxon>
        <taxon>Candidatus Uabimicrobiaceae</taxon>
        <taxon>Candidatus Uabimicrobium</taxon>
    </lineage>
</organism>
<dbReference type="CDD" id="cd07571">
    <property type="entry name" value="ALP_N-acyl_transferase"/>
    <property type="match status" value="1"/>
</dbReference>
<name>A0A5S9F4S0_UABAM</name>
<dbReference type="InterPro" id="IPR004563">
    <property type="entry name" value="Apolipo_AcylTrfase"/>
</dbReference>
<evidence type="ECO:0000256" key="5">
    <source>
        <dbReference type="ARBA" id="ARBA00022692"/>
    </source>
</evidence>
<dbReference type="InterPro" id="IPR036526">
    <property type="entry name" value="C-N_Hydrolase_sf"/>
</dbReference>
<gene>
    <name evidence="9" type="primary">lnt</name>
    <name evidence="11" type="ORF">UABAM_04461</name>
</gene>
<comment type="catalytic activity">
    <reaction evidence="9">
        <text>N-terminal S-1,2-diacyl-sn-glyceryl-L-cysteinyl-[lipoprotein] + a glycerophospholipid = N-acyl-S-1,2-diacyl-sn-glyceryl-L-cysteinyl-[lipoprotein] + a 2-acyl-sn-glycero-3-phospholipid + H(+)</text>
        <dbReference type="Rhea" id="RHEA:48228"/>
        <dbReference type="Rhea" id="RHEA-COMP:14681"/>
        <dbReference type="Rhea" id="RHEA-COMP:14684"/>
        <dbReference type="ChEBI" id="CHEBI:15378"/>
        <dbReference type="ChEBI" id="CHEBI:136912"/>
        <dbReference type="ChEBI" id="CHEBI:140656"/>
        <dbReference type="ChEBI" id="CHEBI:140657"/>
        <dbReference type="ChEBI" id="CHEBI:140660"/>
        <dbReference type="EC" id="2.3.1.269"/>
    </reaction>
</comment>
<dbReference type="SUPFAM" id="SSF56317">
    <property type="entry name" value="Carbon-nitrogen hydrolase"/>
    <property type="match status" value="1"/>
</dbReference>
<comment type="similarity">
    <text evidence="2 9">Belongs to the CN hydrolase family. Apolipoprotein N-acyltransferase subfamily.</text>
</comment>
<evidence type="ECO:0000256" key="1">
    <source>
        <dbReference type="ARBA" id="ARBA00004651"/>
    </source>
</evidence>
<dbReference type="PANTHER" id="PTHR38686">
    <property type="entry name" value="APOLIPOPROTEIN N-ACYLTRANSFERASE"/>
    <property type="match status" value="1"/>
</dbReference>
<evidence type="ECO:0000313" key="12">
    <source>
        <dbReference type="Proteomes" id="UP000326354"/>
    </source>
</evidence>
<feature type="transmembrane region" description="Helical" evidence="9">
    <location>
        <begin position="127"/>
        <end position="151"/>
    </location>
</feature>
<dbReference type="Gene3D" id="3.60.110.10">
    <property type="entry name" value="Carbon-nitrogen hydrolase"/>
    <property type="match status" value="1"/>
</dbReference>
<dbReference type="InterPro" id="IPR045378">
    <property type="entry name" value="LNT_N"/>
</dbReference>
<feature type="transmembrane region" description="Helical" evidence="9">
    <location>
        <begin position="70"/>
        <end position="89"/>
    </location>
</feature>
<accession>A0A5S9F4S0</accession>
<evidence type="ECO:0000256" key="3">
    <source>
        <dbReference type="ARBA" id="ARBA00022475"/>
    </source>
</evidence>
<feature type="transmembrane region" description="Helical" evidence="9">
    <location>
        <begin position="5"/>
        <end position="23"/>
    </location>
</feature>
<feature type="transmembrane region" description="Helical" evidence="9">
    <location>
        <begin position="29"/>
        <end position="58"/>
    </location>
</feature>
<feature type="transmembrane region" description="Helical" evidence="9">
    <location>
        <begin position="560"/>
        <end position="581"/>
    </location>
</feature>
<feature type="transmembrane region" description="Helical" evidence="9">
    <location>
        <begin position="171"/>
        <end position="190"/>
    </location>
</feature>
<evidence type="ECO:0000256" key="7">
    <source>
        <dbReference type="ARBA" id="ARBA00023136"/>
    </source>
</evidence>
<dbReference type="Proteomes" id="UP000326354">
    <property type="component" value="Chromosome"/>
</dbReference>
<dbReference type="EMBL" id="AP019860">
    <property type="protein sequence ID" value="BBM86075.1"/>
    <property type="molecule type" value="Genomic_DNA"/>
</dbReference>
<dbReference type="OrthoDB" id="9804277at2"/>
<dbReference type="GO" id="GO:0005886">
    <property type="term" value="C:plasma membrane"/>
    <property type="evidence" value="ECO:0007669"/>
    <property type="project" value="UniProtKB-SubCell"/>
</dbReference>
<keyword evidence="4 9" id="KW-0808">Transferase</keyword>
<feature type="transmembrane region" description="Helical" evidence="9">
    <location>
        <begin position="95"/>
        <end position="115"/>
    </location>
</feature>
<keyword evidence="11" id="KW-0449">Lipoprotein</keyword>
<comment type="pathway">
    <text evidence="9">Protein modification; lipoprotein biosynthesis (N-acyl transfer).</text>
</comment>
<feature type="domain" description="CN hydrolase" evidence="10">
    <location>
        <begin position="234"/>
        <end position="490"/>
    </location>
</feature>
<dbReference type="UniPathway" id="UPA00666"/>
<keyword evidence="12" id="KW-1185">Reference proteome</keyword>
<evidence type="ECO:0000256" key="2">
    <source>
        <dbReference type="ARBA" id="ARBA00010065"/>
    </source>
</evidence>
<dbReference type="Pfam" id="PF00795">
    <property type="entry name" value="CN_hydrolase"/>
    <property type="match status" value="1"/>
</dbReference>
<evidence type="ECO:0000256" key="9">
    <source>
        <dbReference type="HAMAP-Rule" id="MF_01148"/>
    </source>
</evidence>
<evidence type="ECO:0000259" key="10">
    <source>
        <dbReference type="PROSITE" id="PS50263"/>
    </source>
</evidence>
<dbReference type="AlphaFoldDB" id="A0A5S9F4S0"/>
<keyword evidence="5 9" id="KW-0812">Transmembrane</keyword>
<dbReference type="EC" id="2.3.1.269" evidence="9"/>
<dbReference type="HAMAP" id="MF_01148">
    <property type="entry name" value="Lnt"/>
    <property type="match status" value="1"/>
</dbReference>
<evidence type="ECO:0000313" key="11">
    <source>
        <dbReference type="EMBL" id="BBM86075.1"/>
    </source>
</evidence>
<evidence type="ECO:0000256" key="8">
    <source>
        <dbReference type="ARBA" id="ARBA00023315"/>
    </source>
</evidence>
<keyword evidence="3 9" id="KW-1003">Cell membrane</keyword>
<evidence type="ECO:0000256" key="4">
    <source>
        <dbReference type="ARBA" id="ARBA00022679"/>
    </source>
</evidence>
<dbReference type="RefSeq" id="WP_151970153.1">
    <property type="nucleotide sequence ID" value="NZ_AP019860.1"/>
</dbReference>
<dbReference type="GO" id="GO:0042158">
    <property type="term" value="P:lipoprotein biosynthetic process"/>
    <property type="evidence" value="ECO:0007669"/>
    <property type="project" value="UniProtKB-UniRule"/>
</dbReference>
<keyword evidence="7 9" id="KW-0472">Membrane</keyword>
<evidence type="ECO:0000256" key="6">
    <source>
        <dbReference type="ARBA" id="ARBA00022989"/>
    </source>
</evidence>
<reference evidence="11 12" key="1">
    <citation type="submission" date="2019-08" db="EMBL/GenBank/DDBJ databases">
        <title>Complete genome sequence of Candidatus Uab amorphum.</title>
        <authorList>
            <person name="Shiratori T."/>
            <person name="Suzuki S."/>
            <person name="Kakizawa Y."/>
            <person name="Ishida K."/>
        </authorList>
    </citation>
    <scope>NUCLEOTIDE SEQUENCE [LARGE SCALE GENOMIC DNA]</scope>
    <source>
        <strain evidence="11 12">SRT547</strain>
    </source>
</reference>
<comment type="subcellular location">
    <subcellularLocation>
        <location evidence="1 9">Cell membrane</location>
        <topology evidence="1 9">Multi-pass membrane protein</topology>
    </subcellularLocation>
</comment>
<protein>
    <recommendedName>
        <fullName evidence="9">Apolipoprotein N-acyltransferase</fullName>
        <shortName evidence="9">ALP N-acyltransferase</shortName>
        <ecNumber evidence="9">2.3.1.269</ecNumber>
    </recommendedName>
</protein>
<dbReference type="GO" id="GO:0016410">
    <property type="term" value="F:N-acyltransferase activity"/>
    <property type="evidence" value="ECO:0007669"/>
    <property type="project" value="UniProtKB-UniRule"/>
</dbReference>
<dbReference type="PANTHER" id="PTHR38686:SF1">
    <property type="entry name" value="APOLIPOPROTEIN N-ACYLTRANSFERASE"/>
    <property type="match status" value="1"/>
</dbReference>
<keyword evidence="8 9" id="KW-0012">Acyltransferase</keyword>
<dbReference type="NCBIfam" id="TIGR00546">
    <property type="entry name" value="lnt"/>
    <property type="match status" value="1"/>
</dbReference>
<comment type="function">
    <text evidence="9">Catalyzes the phospholipid dependent N-acylation of the N-terminal cysteine of apolipoprotein, the last step in lipoprotein maturation.</text>
</comment>
<proteinExistence type="inferred from homology"/>
<dbReference type="InterPro" id="IPR003010">
    <property type="entry name" value="C-N_Hydrolase"/>
</dbReference>
<keyword evidence="6 9" id="KW-1133">Transmembrane helix</keyword>
<feature type="transmembrane region" description="Helical" evidence="9">
    <location>
        <begin position="199"/>
        <end position="217"/>
    </location>
</feature>
<dbReference type="PROSITE" id="PS50263">
    <property type="entry name" value="CN_HYDROLASE"/>
    <property type="match status" value="1"/>
</dbReference>
<dbReference type="KEGG" id="uam:UABAM_04461"/>
<sequence length="585" mass="66623">MFADILFLAGQAIPAILAVYITYKKRYALPALISGVLAAIAFPPCEFYVFAWVALVPWLYSLPKLNTKQLLMSNLIFNLTFFGIGISWMATVHPLSPIAILFPLYFIILPFPILYAHFSKNFMPMWLAAPIVWVANDYLRCYIFTGFPWLYMGHTLAYETTLIQFADITGAYGVTFLVVLANGVIANWVVEKQTRPRHLYVGTAVLLLFLVGAYIYGAKKVQLPYTEGPKVACIQGNIPQDIKDNVTQLRSKVFNTYTSLTLRALEQKPDLLVWPETMAPGDCNLSPESWQIFNDLSSNNNVNLLIGSHRYLLDSGRKTFFTHNSAYFFNRLGNIEGHYDKIRLVPVGESIPFSSYIPFVPALVYILVGYVPDLKPGTTRPVFTLDDKYKFGSLVCFDIIYPDETRILAKKGCQFVVNVTNEGWFALSSEIEQITANSIFRAIENRVGVLRVGNSGVTLAIPPTGKLNAKYIHNKPIEEYWQSLPSYMQQRWEDRFLINWHYLPQCLWGQGSFVSSIKDSWDLELEGKRVKWKDFPGFFVTNIPIKNTQQLTVYTKYGDWLPQFLSIITMILAGISVYRLYQKKG</sequence>